<evidence type="ECO:0000256" key="3">
    <source>
        <dbReference type="ARBA" id="ARBA00022989"/>
    </source>
</evidence>
<evidence type="ECO:0000256" key="5">
    <source>
        <dbReference type="SAM" id="MobiDB-lite"/>
    </source>
</evidence>
<dbReference type="Proteomes" id="UP000178129">
    <property type="component" value="Unassembled WGS sequence"/>
</dbReference>
<feature type="transmembrane region" description="Helical" evidence="6">
    <location>
        <begin position="224"/>
        <end position="246"/>
    </location>
</feature>
<gene>
    <name evidence="8" type="ORF">RCO7_05675</name>
</gene>
<feature type="transmembrane region" description="Helical" evidence="6">
    <location>
        <begin position="432"/>
        <end position="450"/>
    </location>
</feature>
<evidence type="ECO:0000256" key="2">
    <source>
        <dbReference type="ARBA" id="ARBA00022692"/>
    </source>
</evidence>
<dbReference type="FunCoup" id="A0A1E1LJW7">
    <property type="interactions" value="70"/>
</dbReference>
<organism evidence="8 9">
    <name type="scientific">Rhynchosporium graminicola</name>
    <dbReference type="NCBI Taxonomy" id="2792576"/>
    <lineage>
        <taxon>Eukaryota</taxon>
        <taxon>Fungi</taxon>
        <taxon>Dikarya</taxon>
        <taxon>Ascomycota</taxon>
        <taxon>Pezizomycotina</taxon>
        <taxon>Leotiomycetes</taxon>
        <taxon>Helotiales</taxon>
        <taxon>Ploettnerulaceae</taxon>
        <taxon>Rhynchosporium</taxon>
    </lineage>
</organism>
<evidence type="ECO:0000256" key="4">
    <source>
        <dbReference type="ARBA" id="ARBA00023136"/>
    </source>
</evidence>
<feature type="transmembrane region" description="Helical" evidence="6">
    <location>
        <begin position="405"/>
        <end position="425"/>
    </location>
</feature>
<keyword evidence="3 6" id="KW-1133">Transmembrane helix</keyword>
<reference evidence="9" key="1">
    <citation type="submission" date="2016-03" db="EMBL/GenBank/DDBJ databases">
        <authorList>
            <person name="Ploux O."/>
        </authorList>
    </citation>
    <scope>NUCLEOTIDE SEQUENCE [LARGE SCALE GENOMIC DNA]</scope>
    <source>
        <strain evidence="9">UK7</strain>
    </source>
</reference>
<dbReference type="Pfam" id="PF07690">
    <property type="entry name" value="MFS_1"/>
    <property type="match status" value="1"/>
</dbReference>
<evidence type="ECO:0000259" key="7">
    <source>
        <dbReference type="PROSITE" id="PS50850"/>
    </source>
</evidence>
<feature type="transmembrane region" description="Helical" evidence="6">
    <location>
        <begin position="493"/>
        <end position="516"/>
    </location>
</feature>
<comment type="subcellular location">
    <subcellularLocation>
        <location evidence="1">Membrane</location>
        <topology evidence="1">Multi-pass membrane protein</topology>
    </subcellularLocation>
</comment>
<feature type="transmembrane region" description="Helical" evidence="6">
    <location>
        <begin position="326"/>
        <end position="345"/>
    </location>
</feature>
<feature type="transmembrane region" description="Helical" evidence="6">
    <location>
        <begin position="462"/>
        <end position="481"/>
    </location>
</feature>
<protein>
    <submittedName>
        <fullName evidence="8">Related to DHA14-like major facilitator, ABC transporter</fullName>
    </submittedName>
</protein>
<proteinExistence type="predicted"/>
<feature type="region of interest" description="Disordered" evidence="5">
    <location>
        <begin position="28"/>
        <end position="47"/>
    </location>
</feature>
<dbReference type="InterPro" id="IPR036259">
    <property type="entry name" value="MFS_trans_sf"/>
</dbReference>
<accession>A0A1E1LJW7</accession>
<keyword evidence="2 6" id="KW-0812">Transmembrane</keyword>
<dbReference type="Gene3D" id="1.20.1250.20">
    <property type="entry name" value="MFS general substrate transporter like domains"/>
    <property type="match status" value="1"/>
</dbReference>
<comment type="caution">
    <text evidence="8">The sequence shown here is derived from an EMBL/GenBank/DDBJ whole genome shotgun (WGS) entry which is preliminary data.</text>
</comment>
<dbReference type="EMBL" id="FJUW01000058">
    <property type="protein sequence ID" value="CZT10793.1"/>
    <property type="molecule type" value="Genomic_DNA"/>
</dbReference>
<evidence type="ECO:0000313" key="8">
    <source>
        <dbReference type="EMBL" id="CZT10793.1"/>
    </source>
</evidence>
<name>A0A1E1LJW7_9HELO</name>
<dbReference type="SUPFAM" id="SSF103473">
    <property type="entry name" value="MFS general substrate transporter"/>
    <property type="match status" value="1"/>
</dbReference>
<sequence>MVIAELRESAGEPTVADFRDDSHGFIVEPDSGGNHSEKGTANRSASVATCEPREKVEVIYGGETTPKDVQKEAGVFHESSTDVPLQESEKVYPTGGPFIILTAVLMATVFMTALDQNILSTATPKIATEFKILDDIAWYHASYGIGQMVAQPTLGKIYTYYNTKYLFLLSFLVFEVGSTLCAAAPNSVALIIGRAIAGAGYGGLYTGVLLIIVDTVPLKRRPLYMSVVGSMSAVSAVAGPLLGGVFTDSAKLKWRFAFWINLPIGFLVTIAIWLVFHPTTPEHANLSFREKLHRLDLVGAALLIPGIALLQVAIQRAGALYPWTSPNVWALLVVGGLLLVAFTWVQIRKGDRATIPPRILKNRNIYSIYLFGCSWAIVVPVHLLYLPFYFQTIKNTSAMQSGIRILPYTISTTLGGAFAGVIITIFGQYVPFLFIGSTLAAVGSGFIYTLNGGSPLSEWFGYQAMTALGYGMSVQLPLLVIQNVLDVGDIASATAVFIFFQNFVGAIVLTVAQNIFQQELKRRVGAIPGVDLKSVIEANPSEIRQHVPVELLTRVLEAFNMSLSKAFIMSIAGGSLGFLVSFGVERRKLRDGKSSRDKTS</sequence>
<evidence type="ECO:0000256" key="1">
    <source>
        <dbReference type="ARBA" id="ARBA00004141"/>
    </source>
</evidence>
<keyword evidence="4 6" id="KW-0472">Membrane</keyword>
<dbReference type="PROSITE" id="PS50850">
    <property type="entry name" value="MFS"/>
    <property type="match status" value="1"/>
</dbReference>
<evidence type="ECO:0000256" key="6">
    <source>
        <dbReference type="SAM" id="Phobius"/>
    </source>
</evidence>
<dbReference type="InterPro" id="IPR011701">
    <property type="entry name" value="MFS"/>
</dbReference>
<evidence type="ECO:0000313" key="9">
    <source>
        <dbReference type="Proteomes" id="UP000178129"/>
    </source>
</evidence>
<dbReference type="PANTHER" id="PTHR23501">
    <property type="entry name" value="MAJOR FACILITATOR SUPERFAMILY"/>
    <property type="match status" value="1"/>
</dbReference>
<dbReference type="AlphaFoldDB" id="A0A1E1LJW7"/>
<feature type="transmembrane region" description="Helical" evidence="6">
    <location>
        <begin position="165"/>
        <end position="185"/>
    </location>
</feature>
<feature type="transmembrane region" description="Helical" evidence="6">
    <location>
        <begin position="95"/>
        <end position="114"/>
    </location>
</feature>
<feature type="domain" description="Major facilitator superfamily (MFS) profile" evidence="7">
    <location>
        <begin position="101"/>
        <end position="589"/>
    </location>
</feature>
<feature type="transmembrane region" description="Helical" evidence="6">
    <location>
        <begin position="366"/>
        <end position="385"/>
    </location>
</feature>
<dbReference type="InterPro" id="IPR020846">
    <property type="entry name" value="MFS_dom"/>
</dbReference>
<dbReference type="PRINTS" id="PR01036">
    <property type="entry name" value="TCRTETB"/>
</dbReference>
<keyword evidence="9" id="KW-1185">Reference proteome</keyword>
<dbReference type="Gene3D" id="1.20.1720.10">
    <property type="entry name" value="Multidrug resistance protein D"/>
    <property type="match status" value="1"/>
</dbReference>
<dbReference type="GO" id="GO:0022857">
    <property type="term" value="F:transmembrane transporter activity"/>
    <property type="evidence" value="ECO:0007669"/>
    <property type="project" value="InterPro"/>
</dbReference>
<feature type="transmembrane region" description="Helical" evidence="6">
    <location>
        <begin position="566"/>
        <end position="584"/>
    </location>
</feature>
<dbReference type="GO" id="GO:0005886">
    <property type="term" value="C:plasma membrane"/>
    <property type="evidence" value="ECO:0007669"/>
    <property type="project" value="TreeGrafter"/>
</dbReference>
<dbReference type="InParanoid" id="A0A1E1LJW7"/>
<feature type="transmembrane region" description="Helical" evidence="6">
    <location>
        <begin position="258"/>
        <end position="276"/>
    </location>
</feature>
<dbReference type="PANTHER" id="PTHR23501:SF198">
    <property type="entry name" value="AZOLE RESISTANCE PROTEIN 1-RELATED"/>
    <property type="match status" value="1"/>
</dbReference>
<feature type="transmembrane region" description="Helical" evidence="6">
    <location>
        <begin position="297"/>
        <end position="314"/>
    </location>
</feature>
<feature type="transmembrane region" description="Helical" evidence="6">
    <location>
        <begin position="191"/>
        <end position="212"/>
    </location>
</feature>
<dbReference type="CDD" id="cd17502">
    <property type="entry name" value="MFS_Azr1_MDR_like"/>
    <property type="match status" value="1"/>
</dbReference>